<reference evidence="1 2" key="1">
    <citation type="submission" date="2024-02" db="EMBL/GenBank/DDBJ databases">
        <authorList>
            <person name="Vignale AGUSTIN F."/>
            <person name="Sosa J E."/>
            <person name="Modenutti C."/>
        </authorList>
    </citation>
    <scope>NUCLEOTIDE SEQUENCE [LARGE SCALE GENOMIC DNA]</scope>
</reference>
<evidence type="ECO:0000313" key="1">
    <source>
        <dbReference type="EMBL" id="CAK9169978.1"/>
    </source>
</evidence>
<dbReference type="EMBL" id="CAUOFW020005407">
    <property type="protein sequence ID" value="CAK9169978.1"/>
    <property type="molecule type" value="Genomic_DNA"/>
</dbReference>
<gene>
    <name evidence="1" type="ORF">ILEXP_LOCUS39469</name>
</gene>
<organism evidence="1 2">
    <name type="scientific">Ilex paraguariensis</name>
    <name type="common">yerba mate</name>
    <dbReference type="NCBI Taxonomy" id="185542"/>
    <lineage>
        <taxon>Eukaryota</taxon>
        <taxon>Viridiplantae</taxon>
        <taxon>Streptophyta</taxon>
        <taxon>Embryophyta</taxon>
        <taxon>Tracheophyta</taxon>
        <taxon>Spermatophyta</taxon>
        <taxon>Magnoliopsida</taxon>
        <taxon>eudicotyledons</taxon>
        <taxon>Gunneridae</taxon>
        <taxon>Pentapetalae</taxon>
        <taxon>asterids</taxon>
        <taxon>campanulids</taxon>
        <taxon>Aquifoliales</taxon>
        <taxon>Aquifoliaceae</taxon>
        <taxon>Ilex</taxon>
    </lineage>
</organism>
<protein>
    <submittedName>
        <fullName evidence="1">Uncharacterized protein</fullName>
    </submittedName>
</protein>
<dbReference type="AlphaFoldDB" id="A0ABC8TRD5"/>
<sequence length="130" mass="14276">MDGSFIHYFPAFHIRDSVRNGKEIKKLPSGVPALHEWGVQNMASFGILVLCTIDLTLCLTGLLGVDLPSVPLTPYQRREGKKSIYPVDQNIIQSSCHLTRVEFVSIGCILELTLLAMSTSSLSDSAARVE</sequence>
<dbReference type="Proteomes" id="UP001642360">
    <property type="component" value="Unassembled WGS sequence"/>
</dbReference>
<proteinExistence type="predicted"/>
<keyword evidence="2" id="KW-1185">Reference proteome</keyword>
<name>A0ABC8TRD5_9AQUA</name>
<comment type="caution">
    <text evidence="1">The sequence shown here is derived from an EMBL/GenBank/DDBJ whole genome shotgun (WGS) entry which is preliminary data.</text>
</comment>
<accession>A0ABC8TRD5</accession>
<evidence type="ECO:0000313" key="2">
    <source>
        <dbReference type="Proteomes" id="UP001642360"/>
    </source>
</evidence>